<organism evidence="2 3">
    <name type="scientific">Xenopus laevis</name>
    <name type="common">African clawed frog</name>
    <dbReference type="NCBI Taxonomy" id="8355"/>
    <lineage>
        <taxon>Eukaryota</taxon>
        <taxon>Metazoa</taxon>
        <taxon>Chordata</taxon>
        <taxon>Craniata</taxon>
        <taxon>Vertebrata</taxon>
        <taxon>Euteleostomi</taxon>
        <taxon>Amphibia</taxon>
        <taxon>Batrachia</taxon>
        <taxon>Anura</taxon>
        <taxon>Pipoidea</taxon>
        <taxon>Pipidae</taxon>
        <taxon>Xenopodinae</taxon>
        <taxon>Xenopus</taxon>
        <taxon>Xenopus</taxon>
    </lineage>
</organism>
<evidence type="ECO:0000313" key="2">
    <source>
        <dbReference type="EMBL" id="OCT74277.1"/>
    </source>
</evidence>
<evidence type="ECO:0000256" key="1">
    <source>
        <dbReference type="SAM" id="Phobius"/>
    </source>
</evidence>
<keyword evidence="1" id="KW-0472">Membrane</keyword>
<proteinExistence type="predicted"/>
<dbReference type="AlphaFoldDB" id="A0A974CJZ5"/>
<protein>
    <submittedName>
        <fullName evidence="2">Uncharacterized protein</fullName>
    </submittedName>
</protein>
<dbReference type="Proteomes" id="UP000694892">
    <property type="component" value="Chromosome 6S"/>
</dbReference>
<gene>
    <name evidence="2" type="ORF">XELAEV_18033237mg</name>
</gene>
<reference evidence="3" key="1">
    <citation type="journal article" date="2016" name="Nature">
        <title>Genome evolution in the allotetraploid frog Xenopus laevis.</title>
        <authorList>
            <person name="Session A.M."/>
            <person name="Uno Y."/>
            <person name="Kwon T."/>
            <person name="Chapman J.A."/>
            <person name="Toyoda A."/>
            <person name="Takahashi S."/>
            <person name="Fukui A."/>
            <person name="Hikosaka A."/>
            <person name="Suzuki A."/>
            <person name="Kondo M."/>
            <person name="van Heeringen S.J."/>
            <person name="Quigley I."/>
            <person name="Heinz S."/>
            <person name="Ogino H."/>
            <person name="Ochi H."/>
            <person name="Hellsten U."/>
            <person name="Lyons J.B."/>
            <person name="Simakov O."/>
            <person name="Putnam N."/>
            <person name="Stites J."/>
            <person name="Kuroki Y."/>
            <person name="Tanaka T."/>
            <person name="Michiue T."/>
            <person name="Watanabe M."/>
            <person name="Bogdanovic O."/>
            <person name="Lister R."/>
            <person name="Georgiou G."/>
            <person name="Paranjpe S.S."/>
            <person name="van Kruijsbergen I."/>
            <person name="Shu S."/>
            <person name="Carlson J."/>
            <person name="Kinoshita T."/>
            <person name="Ohta Y."/>
            <person name="Mawaribuchi S."/>
            <person name="Jenkins J."/>
            <person name="Grimwood J."/>
            <person name="Schmutz J."/>
            <person name="Mitros T."/>
            <person name="Mozaffari S.V."/>
            <person name="Suzuki Y."/>
            <person name="Haramoto Y."/>
            <person name="Yamamoto T.S."/>
            <person name="Takagi C."/>
            <person name="Heald R."/>
            <person name="Miller K."/>
            <person name="Haudenschild C."/>
            <person name="Kitzman J."/>
            <person name="Nakayama T."/>
            <person name="Izutsu Y."/>
            <person name="Robert J."/>
            <person name="Fortriede J."/>
            <person name="Burns K."/>
            <person name="Lotay V."/>
            <person name="Karimi K."/>
            <person name="Yasuoka Y."/>
            <person name="Dichmann D.S."/>
            <person name="Flajnik M.F."/>
            <person name="Houston D.W."/>
            <person name="Shendure J."/>
            <person name="DuPasquier L."/>
            <person name="Vize P.D."/>
            <person name="Zorn A.M."/>
            <person name="Ito M."/>
            <person name="Marcotte E.M."/>
            <person name="Wallingford J.B."/>
            <person name="Ito Y."/>
            <person name="Asashima M."/>
            <person name="Ueno N."/>
            <person name="Matsuda Y."/>
            <person name="Veenstra G.J."/>
            <person name="Fujiyama A."/>
            <person name="Harland R.M."/>
            <person name="Taira M."/>
            <person name="Rokhsar D.S."/>
        </authorList>
    </citation>
    <scope>NUCLEOTIDE SEQUENCE [LARGE SCALE GENOMIC DNA]</scope>
    <source>
        <strain evidence="3">J</strain>
    </source>
</reference>
<keyword evidence="1" id="KW-1133">Transmembrane helix</keyword>
<feature type="transmembrane region" description="Helical" evidence="1">
    <location>
        <begin position="16"/>
        <end position="34"/>
    </location>
</feature>
<keyword evidence="1" id="KW-0812">Transmembrane</keyword>
<evidence type="ECO:0000313" key="3">
    <source>
        <dbReference type="Proteomes" id="UP000694892"/>
    </source>
</evidence>
<sequence length="65" mass="7511">MSVYEDCHLQKTEENYVIYCFFFLLFCLQIFIVVKNCDVLKNGKTLLASVSYKGEQAAQQIYGTT</sequence>
<accession>A0A974CJZ5</accession>
<dbReference type="EMBL" id="CM004477">
    <property type="protein sequence ID" value="OCT74277.1"/>
    <property type="molecule type" value="Genomic_DNA"/>
</dbReference>
<name>A0A974CJZ5_XENLA</name>